<reference evidence="2 3" key="1">
    <citation type="submission" date="2015-09" db="EMBL/GenBank/DDBJ databases">
        <title>Genome announcement of multiple Pseudomonas syringae strains.</title>
        <authorList>
            <person name="Thakur S."/>
            <person name="Wang P.W."/>
            <person name="Gong Y."/>
            <person name="Weir B.S."/>
            <person name="Guttman D.S."/>
        </authorList>
    </citation>
    <scope>NUCLEOTIDE SEQUENCE [LARGE SCALE GENOMIC DNA]</scope>
    <source>
        <strain evidence="2 3">ICMP17524</strain>
    </source>
</reference>
<feature type="domain" description="Multidrug resistance protein MdtA-like C-terminal permuted SH3" evidence="1">
    <location>
        <begin position="243"/>
        <end position="301"/>
    </location>
</feature>
<protein>
    <submittedName>
        <fullName evidence="2">Secretion protein HlyD</fullName>
    </submittedName>
</protein>
<comment type="caution">
    <text evidence="2">The sequence shown here is derived from an EMBL/GenBank/DDBJ whole genome shotgun (WGS) entry which is preliminary data.</text>
</comment>
<name>A0A0P9MHB9_PSESX</name>
<dbReference type="GO" id="GO:1990281">
    <property type="term" value="C:efflux pump complex"/>
    <property type="evidence" value="ECO:0007669"/>
    <property type="project" value="TreeGrafter"/>
</dbReference>
<dbReference type="Gene3D" id="2.40.50.100">
    <property type="match status" value="1"/>
</dbReference>
<dbReference type="Pfam" id="PF25967">
    <property type="entry name" value="RND-MFP_C"/>
    <property type="match status" value="1"/>
</dbReference>
<sequence length="324" mass="33919">MIALMVSGCSDKHTASVSAIRAVKVEAARAGEGTTVRFIGTVRQQERASLAFESAGTLTELRVDIGDTVEKDQVLASIDRQPAQLRLQEAQASLRLARAQAVERELNYQRQKRLLAAGSVAQSVVESALASSEQAKAEQVRAQSEQALAHRELDIESAAGQEVVAAVPLALAETLKPGDLARASSTADGTSGFDLALEGISPRADDGLVRTAVFRVLRPASRLPSGITLLVQMHPDTGTQPLSVPVQALWMGTGSNSAEVFVYQPGGTVALRSVSLGTVKDGRALIASGLAVGERVVTAGAAFLQDGETVTLFQPSTRLNGGTQ</sequence>
<gene>
    <name evidence="2" type="ORF">ALO50_01346</name>
</gene>
<dbReference type="SUPFAM" id="SSF111369">
    <property type="entry name" value="HlyD-like secretion proteins"/>
    <property type="match status" value="1"/>
</dbReference>
<evidence type="ECO:0000313" key="3">
    <source>
        <dbReference type="Proteomes" id="UP000050356"/>
    </source>
</evidence>
<organism evidence="2 3">
    <name type="scientific">Pseudomonas syringae pv. cerasicola</name>
    <dbReference type="NCBI Taxonomy" id="264451"/>
    <lineage>
        <taxon>Bacteria</taxon>
        <taxon>Pseudomonadati</taxon>
        <taxon>Pseudomonadota</taxon>
        <taxon>Gammaproteobacteria</taxon>
        <taxon>Pseudomonadales</taxon>
        <taxon>Pseudomonadaceae</taxon>
        <taxon>Pseudomonas</taxon>
        <taxon>Pseudomonas syringae</taxon>
    </lineage>
</organism>
<dbReference type="PATRIC" id="fig|264451.4.peg.1832"/>
<dbReference type="AlphaFoldDB" id="A0A0P9MHB9"/>
<dbReference type="PANTHER" id="PTHR30469:SF15">
    <property type="entry name" value="HLYD FAMILY OF SECRETION PROTEINS"/>
    <property type="match status" value="1"/>
</dbReference>
<evidence type="ECO:0000259" key="1">
    <source>
        <dbReference type="Pfam" id="PF25967"/>
    </source>
</evidence>
<dbReference type="EMBL" id="LJQA01000716">
    <property type="protein sequence ID" value="KPW87932.1"/>
    <property type="molecule type" value="Genomic_DNA"/>
</dbReference>
<dbReference type="Gene3D" id="2.40.420.20">
    <property type="match status" value="1"/>
</dbReference>
<accession>A0A0P9MHB9</accession>
<dbReference type="RefSeq" id="WP_057460094.1">
    <property type="nucleotide sequence ID" value="NZ_LIIG01000249.1"/>
</dbReference>
<evidence type="ECO:0000313" key="2">
    <source>
        <dbReference type="EMBL" id="KPW87932.1"/>
    </source>
</evidence>
<dbReference type="PANTHER" id="PTHR30469">
    <property type="entry name" value="MULTIDRUG RESISTANCE PROTEIN MDTA"/>
    <property type="match status" value="1"/>
</dbReference>
<proteinExistence type="predicted"/>
<dbReference type="InterPro" id="IPR058627">
    <property type="entry name" value="MdtA-like_C"/>
</dbReference>
<dbReference type="GO" id="GO:0015562">
    <property type="term" value="F:efflux transmembrane transporter activity"/>
    <property type="evidence" value="ECO:0007669"/>
    <property type="project" value="TreeGrafter"/>
</dbReference>
<dbReference type="Gene3D" id="1.10.287.470">
    <property type="entry name" value="Helix hairpin bin"/>
    <property type="match status" value="1"/>
</dbReference>
<dbReference type="Proteomes" id="UP000050356">
    <property type="component" value="Unassembled WGS sequence"/>
</dbReference>